<dbReference type="Pfam" id="PF15277">
    <property type="entry name" value="Sec3-PIP2_bind"/>
    <property type="match status" value="1"/>
</dbReference>
<reference evidence="7" key="1">
    <citation type="journal article" date="2020" name="Nat. Commun.">
        <title>Large-scale genome sequencing of mycorrhizal fungi provides insights into the early evolution of symbiotic traits.</title>
        <authorList>
            <person name="Miyauchi S."/>
            <person name="Kiss E."/>
            <person name="Kuo A."/>
            <person name="Drula E."/>
            <person name="Kohler A."/>
            <person name="Sanchez-Garcia M."/>
            <person name="Morin E."/>
            <person name="Andreopoulos B."/>
            <person name="Barry K.W."/>
            <person name="Bonito G."/>
            <person name="Buee M."/>
            <person name="Carver A."/>
            <person name="Chen C."/>
            <person name="Cichocki N."/>
            <person name="Clum A."/>
            <person name="Culley D."/>
            <person name="Crous P.W."/>
            <person name="Fauchery L."/>
            <person name="Girlanda M."/>
            <person name="Hayes R.D."/>
            <person name="Keri Z."/>
            <person name="LaButti K."/>
            <person name="Lipzen A."/>
            <person name="Lombard V."/>
            <person name="Magnuson J."/>
            <person name="Maillard F."/>
            <person name="Murat C."/>
            <person name="Nolan M."/>
            <person name="Ohm R.A."/>
            <person name="Pangilinan J."/>
            <person name="Pereira M.F."/>
            <person name="Perotto S."/>
            <person name="Peter M."/>
            <person name="Pfister S."/>
            <person name="Riley R."/>
            <person name="Sitrit Y."/>
            <person name="Stielow J.B."/>
            <person name="Szollosi G."/>
            <person name="Zifcakova L."/>
            <person name="Stursova M."/>
            <person name="Spatafora J.W."/>
            <person name="Tedersoo L."/>
            <person name="Vaario L.M."/>
            <person name="Yamada A."/>
            <person name="Yan M."/>
            <person name="Wang P."/>
            <person name="Xu J."/>
            <person name="Bruns T."/>
            <person name="Baldrian P."/>
            <person name="Vilgalys R."/>
            <person name="Dunand C."/>
            <person name="Henrissat B."/>
            <person name="Grigoriev I.V."/>
            <person name="Hibbett D."/>
            <person name="Nagy L.G."/>
            <person name="Martin F.M."/>
        </authorList>
    </citation>
    <scope>NUCLEOTIDE SEQUENCE</scope>
    <source>
        <strain evidence="7">UP504</strain>
    </source>
</reference>
<comment type="caution">
    <text evidence="7">The sequence shown here is derived from an EMBL/GenBank/DDBJ whole genome shotgun (WGS) entry which is preliminary data.</text>
</comment>
<dbReference type="InterPro" id="IPR048628">
    <property type="entry name" value="Sec3_C"/>
</dbReference>
<dbReference type="OrthoDB" id="27109at2759"/>
<keyword evidence="8" id="KW-1185">Reference proteome</keyword>
<evidence type="ECO:0000256" key="1">
    <source>
        <dbReference type="ARBA" id="ARBA00006518"/>
    </source>
</evidence>
<dbReference type="GO" id="GO:0005546">
    <property type="term" value="F:phosphatidylinositol-4,5-bisphosphate binding"/>
    <property type="evidence" value="ECO:0007669"/>
    <property type="project" value="TreeGrafter"/>
</dbReference>
<dbReference type="EMBL" id="MU129062">
    <property type="protein sequence ID" value="KAF9508245.1"/>
    <property type="molecule type" value="Genomic_DNA"/>
</dbReference>
<evidence type="ECO:0000259" key="6">
    <source>
        <dbReference type="SMART" id="SM01313"/>
    </source>
</evidence>
<feature type="region of interest" description="Disordered" evidence="5">
    <location>
        <begin position="173"/>
        <end position="356"/>
    </location>
</feature>
<evidence type="ECO:0000313" key="8">
    <source>
        <dbReference type="Proteomes" id="UP000886523"/>
    </source>
</evidence>
<dbReference type="PANTHER" id="PTHR16092:SF14">
    <property type="entry name" value="EXOCYST COMPLEX COMPONENT 1 ISOFORM X1"/>
    <property type="match status" value="1"/>
</dbReference>
<dbReference type="GO" id="GO:0006887">
    <property type="term" value="P:exocytosis"/>
    <property type="evidence" value="ECO:0007669"/>
    <property type="project" value="UniProtKB-KW"/>
</dbReference>
<feature type="compositionally biased region" description="Low complexity" evidence="5">
    <location>
        <begin position="235"/>
        <end position="246"/>
    </location>
</feature>
<comment type="similarity">
    <text evidence="1">Belongs to the SEC3 family.</text>
</comment>
<protein>
    <recommendedName>
        <fullName evidence="6">Exocyst complex component Sec3 PIP2-binding N-terminal domain-containing protein</fullName>
    </recommendedName>
</protein>
<dbReference type="AlphaFoldDB" id="A0A9P6AMY3"/>
<name>A0A9P6AMY3_9AGAM</name>
<dbReference type="InterPro" id="IPR028258">
    <property type="entry name" value="Sec3-PIP2_bind"/>
</dbReference>
<dbReference type="SMART" id="SM01313">
    <property type="entry name" value="Sec3-PIP2_bind"/>
    <property type="match status" value="1"/>
</dbReference>
<proteinExistence type="inferred from homology"/>
<feature type="compositionally biased region" description="Polar residues" evidence="5">
    <location>
        <begin position="196"/>
        <end position="214"/>
    </location>
</feature>
<dbReference type="InterPro" id="IPR019160">
    <property type="entry name" value="Sec3_CC"/>
</dbReference>
<feature type="compositionally biased region" description="Low complexity" evidence="5">
    <location>
        <begin position="305"/>
        <end position="321"/>
    </location>
</feature>
<sequence length="1095" mass="121440">MSEDYSTTREHIIASLFRKVNTDGVLEDTYVTHVKIWEDVPVGTTQLSEVNGMKPRYIMVAVSAAGVGSIYKGKRNANGTFSIGKSWSLDDLKGIEVIDAKSFKMTINRTYRWYTEREAEQTNFAIATAHLFARLHPGQSLKVSGMSLPPVPPSSSSLPNVSGRRQMIPEADRTSVANASNPPPLPVASPLRRPTTRQTSFSSNGSVPSASATRDSFPIPSQPLNVRPRTPAPVLSLRSSTTSATRFANPSLSSLSNGDDTLPAPPSLPYVHPIESPRSRSQTPQPPSTLRSNKSNMLLNNERASTPTPRTPPSTSDTISSNRDPDAVVSSFDNPNQGATDNLLSPSSDLGPTQEDDYGVEATMANVEEMIDGFEWSAIQVDLDGPSIGPKSIGRKRARGAADQIEARLQDELMALEKANIHSFLESDDRVLAVMRLIDEAVNALDEMDGLVSSYKIQLNAVSDDISFIQSRDRGLQVQTQNQSALLNEIQQLLQTVHVDREALIVLTQGSLETDAGIGKLEQAAAELYKAMQAARETDMAATMERLDEYRTHNGQFATRLLGFLSVMFSAQVRGNFTALALSGAKIVLAPHEKFEAYIGRYSGLILYLREMDETKYSKLCGTYYSVASELHGNQMKVLMTAYLDLTKRTTDDGEDLAGFSPAGLSRLNTQVKRSNTLIRSPLEGRKERERNTGSLSASEAFGRVLGQITPQIYREENFIADFLQINDQSISFADYMVLESYFRRQAARTLGVGQATAKLVRGALDLIFGFLPEALKVWIDGALAKDNLQLVGIMSNLERFTVDAEERGNLFVQKLLHRQTQRLSSLLNRLVDEQIKAVEQNKLTTKKRKGVAHFIKYFPIFVSRIESQMIRGTVDGAYEQIVQVMFESLQQMAKMDGVDAQATDDKEHLNYHVILIENMHYFIGEISQQELGAIQGFLRRAEAIYDENLSAYVKLVMRRPMGKILDYFEGVERLLKTTAPSEVHNNGNYNKSALKRVLKEYSSKEVRRHVEALHKRVDKHFTLTDGSGGVEEGGIIPSGTVMVGVWKACEEEMVRNTETFNRLIGQCYEGSGLALDYTVGEVEMCFNMQRNKSK</sequence>
<gene>
    <name evidence="7" type="ORF">BS47DRAFT_1373684</name>
</gene>
<dbReference type="GO" id="GO:0000145">
    <property type="term" value="C:exocyst"/>
    <property type="evidence" value="ECO:0007669"/>
    <property type="project" value="InterPro"/>
</dbReference>
<dbReference type="Proteomes" id="UP000886523">
    <property type="component" value="Unassembled WGS sequence"/>
</dbReference>
<evidence type="ECO:0000256" key="3">
    <source>
        <dbReference type="ARBA" id="ARBA00022483"/>
    </source>
</evidence>
<dbReference type="GO" id="GO:0005886">
    <property type="term" value="C:plasma membrane"/>
    <property type="evidence" value="ECO:0007669"/>
    <property type="project" value="TreeGrafter"/>
</dbReference>
<organism evidence="7 8">
    <name type="scientific">Hydnum rufescens UP504</name>
    <dbReference type="NCBI Taxonomy" id="1448309"/>
    <lineage>
        <taxon>Eukaryota</taxon>
        <taxon>Fungi</taxon>
        <taxon>Dikarya</taxon>
        <taxon>Basidiomycota</taxon>
        <taxon>Agaricomycotina</taxon>
        <taxon>Agaricomycetes</taxon>
        <taxon>Cantharellales</taxon>
        <taxon>Hydnaceae</taxon>
        <taxon>Hydnum</taxon>
    </lineage>
</organism>
<evidence type="ECO:0000256" key="4">
    <source>
        <dbReference type="ARBA" id="ARBA00023054"/>
    </source>
</evidence>
<dbReference type="GO" id="GO:0006893">
    <property type="term" value="P:Golgi to plasma membrane transport"/>
    <property type="evidence" value="ECO:0007669"/>
    <property type="project" value="TreeGrafter"/>
</dbReference>
<feature type="compositionally biased region" description="Polar residues" evidence="5">
    <location>
        <begin position="290"/>
        <end position="304"/>
    </location>
</feature>
<feature type="region of interest" description="Disordered" evidence="5">
    <location>
        <begin position="144"/>
        <end position="163"/>
    </location>
</feature>
<evidence type="ECO:0000256" key="2">
    <source>
        <dbReference type="ARBA" id="ARBA00022448"/>
    </source>
</evidence>
<accession>A0A9P6AMY3</accession>
<keyword evidence="3" id="KW-0268">Exocytosis</keyword>
<evidence type="ECO:0000313" key="7">
    <source>
        <dbReference type="EMBL" id="KAF9508245.1"/>
    </source>
</evidence>
<dbReference type="Gene3D" id="2.30.29.90">
    <property type="match status" value="1"/>
</dbReference>
<dbReference type="Pfam" id="PF20654">
    <property type="entry name" value="Sec3_C-term"/>
    <property type="match status" value="1"/>
</dbReference>
<feature type="compositionally biased region" description="Polar residues" evidence="5">
    <location>
        <begin position="248"/>
        <end position="259"/>
    </location>
</feature>
<dbReference type="PANTHER" id="PTHR16092">
    <property type="entry name" value="SEC3/SYNTAXIN-RELATED"/>
    <property type="match status" value="1"/>
</dbReference>
<keyword evidence="2" id="KW-0813">Transport</keyword>
<dbReference type="Pfam" id="PF09763">
    <property type="entry name" value="Sec3_CC"/>
    <property type="match status" value="1"/>
</dbReference>
<feature type="compositionally biased region" description="Polar residues" evidence="5">
    <location>
        <begin position="331"/>
        <end position="351"/>
    </location>
</feature>
<feature type="domain" description="Exocyst complex component Sec3 PIP2-binding N-terminal" evidence="6">
    <location>
        <begin position="51"/>
        <end position="135"/>
    </location>
</feature>
<evidence type="ECO:0000256" key="5">
    <source>
        <dbReference type="SAM" id="MobiDB-lite"/>
    </source>
</evidence>
<keyword evidence="4" id="KW-0175">Coiled coil</keyword>